<keyword evidence="2" id="KW-1185">Reference proteome</keyword>
<dbReference type="Proteomes" id="UP000548867">
    <property type="component" value="Unassembled WGS sequence"/>
</dbReference>
<dbReference type="RefSeq" id="WP_183629455.1">
    <property type="nucleotide sequence ID" value="NZ_JACIDX010000041.1"/>
</dbReference>
<protein>
    <submittedName>
        <fullName evidence="1">Uncharacterized protein</fullName>
    </submittedName>
</protein>
<evidence type="ECO:0000313" key="1">
    <source>
        <dbReference type="EMBL" id="MBB3957840.1"/>
    </source>
</evidence>
<accession>A0A7W6CLU0</accession>
<evidence type="ECO:0000313" key="2">
    <source>
        <dbReference type="Proteomes" id="UP000548867"/>
    </source>
</evidence>
<proteinExistence type="predicted"/>
<dbReference type="AlphaFoldDB" id="A0A7W6CLU0"/>
<dbReference type="EMBL" id="JACIDX010000041">
    <property type="protein sequence ID" value="MBB3957840.1"/>
    <property type="molecule type" value="Genomic_DNA"/>
</dbReference>
<name>A0A7W6CLU0_9SPHN</name>
<gene>
    <name evidence="1" type="ORF">GGR38_004815</name>
</gene>
<comment type="caution">
    <text evidence="1">The sequence shown here is derived from an EMBL/GenBank/DDBJ whole genome shotgun (WGS) entry which is preliminary data.</text>
</comment>
<reference evidence="1 2" key="1">
    <citation type="submission" date="2020-08" db="EMBL/GenBank/DDBJ databases">
        <title>Genomic Encyclopedia of Type Strains, Phase IV (KMG-IV): sequencing the most valuable type-strain genomes for metagenomic binning, comparative biology and taxonomic classification.</title>
        <authorList>
            <person name="Goeker M."/>
        </authorList>
    </citation>
    <scope>NUCLEOTIDE SEQUENCE [LARGE SCALE GENOMIC DNA]</scope>
    <source>
        <strain evidence="1 2">DSM 27057</strain>
    </source>
</reference>
<organism evidence="1 2">
    <name type="scientific">Novosphingobium sediminicola</name>
    <dbReference type="NCBI Taxonomy" id="563162"/>
    <lineage>
        <taxon>Bacteria</taxon>
        <taxon>Pseudomonadati</taxon>
        <taxon>Pseudomonadota</taxon>
        <taxon>Alphaproteobacteria</taxon>
        <taxon>Sphingomonadales</taxon>
        <taxon>Sphingomonadaceae</taxon>
        <taxon>Novosphingobium</taxon>
    </lineage>
</organism>
<sequence length="75" mass="8318">MPKILTFRDPAGKQYEIGIEHSSALGHWYLAIGSIAGTVKSTEIPPPRYATELGALSAARRYAEFHGWSEADYEH</sequence>